<dbReference type="PANTHER" id="PTHR34512:SF30">
    <property type="entry name" value="OUTER MEMBRANE PROTEIN ASSEMBLY FACTOR BAMB"/>
    <property type="match status" value="1"/>
</dbReference>
<protein>
    <submittedName>
        <fullName evidence="4">Outer membrane protein assembly factor BamB</fullName>
    </submittedName>
</protein>
<dbReference type="KEGG" id="acaf:CA12_09460"/>
<dbReference type="Gene3D" id="2.130.10.10">
    <property type="entry name" value="YVTN repeat-like/Quinoprotein amine dehydrogenase"/>
    <property type="match status" value="1"/>
</dbReference>
<evidence type="ECO:0000256" key="2">
    <source>
        <dbReference type="SAM" id="SignalP"/>
    </source>
</evidence>
<dbReference type="AlphaFoldDB" id="A0A517P687"/>
<dbReference type="Pfam" id="PF13360">
    <property type="entry name" value="PQQ_2"/>
    <property type="match status" value="1"/>
</dbReference>
<sequence precursor="true">MPRSRLAPALASVCLLGLTASPGAAAEGEEWSQWRGPGRAGAIPLPADAPALRTDAPADGLKPAWIAKIEGASGGWASPVVADGRVFLAVAGRVKREGVELPPPKYPPLPEGEDDDLPAGELDEYERNRRAESLERRKLEYTGREVVHCFDAATGETLWTNERDAAVTRFPQSSTPAVAGDKLVCLGGDRVLRALDVKTGEKVWETTLPGEVDGEQISSSPAILEDGDGGGTIVLLADGLYGVDLADGALLWENAELGGRDSSPALWDGLAIVNVDGGATVAVNLADGEEAWRLEETGASRSSPVVTTTAADEPRLLTFGGSRKGGLRCFALNGAEEPELLWAYQQLSDPGASPVVAGDLVLAPGDRRLDCVSLEDGSGLWTARLDLAKPRYTSPAAVVTGDGGVGLYTFGRLLAFDLTAEEFRPRYDLSVGPEGLAKTEDQWREELNVSPGDPEGVAKYDRVITRAGLLDCASPAVAEGRVYLRLRNHLVCYDLTK</sequence>
<reference evidence="4 5" key="1">
    <citation type="submission" date="2019-02" db="EMBL/GenBank/DDBJ databases">
        <title>Deep-cultivation of Planctomycetes and their phenomic and genomic characterization uncovers novel biology.</title>
        <authorList>
            <person name="Wiegand S."/>
            <person name="Jogler M."/>
            <person name="Boedeker C."/>
            <person name="Pinto D."/>
            <person name="Vollmers J."/>
            <person name="Rivas-Marin E."/>
            <person name="Kohn T."/>
            <person name="Peeters S.H."/>
            <person name="Heuer A."/>
            <person name="Rast P."/>
            <person name="Oberbeckmann S."/>
            <person name="Bunk B."/>
            <person name="Jeske O."/>
            <person name="Meyerdierks A."/>
            <person name="Storesund J.E."/>
            <person name="Kallscheuer N."/>
            <person name="Luecker S."/>
            <person name="Lage O.M."/>
            <person name="Pohl T."/>
            <person name="Merkel B.J."/>
            <person name="Hornburger P."/>
            <person name="Mueller R.-W."/>
            <person name="Bruemmer F."/>
            <person name="Labrenz M."/>
            <person name="Spormann A.M."/>
            <person name="Op den Camp H."/>
            <person name="Overmann J."/>
            <person name="Amann R."/>
            <person name="Jetten M.S.M."/>
            <person name="Mascher T."/>
            <person name="Medema M.H."/>
            <person name="Devos D.P."/>
            <person name="Kaster A.-K."/>
            <person name="Ovreas L."/>
            <person name="Rohde M."/>
            <person name="Galperin M.Y."/>
            <person name="Jogler C."/>
        </authorList>
    </citation>
    <scope>NUCLEOTIDE SEQUENCE [LARGE SCALE GENOMIC DNA]</scope>
    <source>
        <strain evidence="4 5">CA12</strain>
    </source>
</reference>
<dbReference type="InterPro" id="IPR011047">
    <property type="entry name" value="Quinoprotein_ADH-like_sf"/>
</dbReference>
<organism evidence="4 5">
    <name type="scientific">Alienimonas californiensis</name>
    <dbReference type="NCBI Taxonomy" id="2527989"/>
    <lineage>
        <taxon>Bacteria</taxon>
        <taxon>Pseudomonadati</taxon>
        <taxon>Planctomycetota</taxon>
        <taxon>Planctomycetia</taxon>
        <taxon>Planctomycetales</taxon>
        <taxon>Planctomycetaceae</taxon>
        <taxon>Alienimonas</taxon>
    </lineage>
</organism>
<dbReference type="OrthoDB" id="4726955at2"/>
<evidence type="ECO:0000259" key="3">
    <source>
        <dbReference type="Pfam" id="PF13360"/>
    </source>
</evidence>
<dbReference type="EMBL" id="CP036265">
    <property type="protein sequence ID" value="QDT14866.1"/>
    <property type="molecule type" value="Genomic_DNA"/>
</dbReference>
<dbReference type="InterPro" id="IPR018391">
    <property type="entry name" value="PQQ_b-propeller_rpt"/>
</dbReference>
<feature type="region of interest" description="Disordered" evidence="1">
    <location>
        <begin position="99"/>
        <end position="119"/>
    </location>
</feature>
<evidence type="ECO:0000313" key="4">
    <source>
        <dbReference type="EMBL" id="QDT14866.1"/>
    </source>
</evidence>
<feature type="chain" id="PRO_5022019464" evidence="2">
    <location>
        <begin position="26"/>
        <end position="497"/>
    </location>
</feature>
<dbReference type="SMART" id="SM00564">
    <property type="entry name" value="PQQ"/>
    <property type="match status" value="3"/>
</dbReference>
<gene>
    <name evidence="4" type="primary">bamB_3</name>
    <name evidence="4" type="ORF">CA12_09460</name>
</gene>
<name>A0A517P687_9PLAN</name>
<evidence type="ECO:0000313" key="5">
    <source>
        <dbReference type="Proteomes" id="UP000318741"/>
    </source>
</evidence>
<accession>A0A517P687</accession>
<evidence type="ECO:0000256" key="1">
    <source>
        <dbReference type="SAM" id="MobiDB-lite"/>
    </source>
</evidence>
<dbReference type="RefSeq" id="WP_145357718.1">
    <property type="nucleotide sequence ID" value="NZ_CP036265.1"/>
</dbReference>
<proteinExistence type="predicted"/>
<feature type="signal peptide" evidence="2">
    <location>
        <begin position="1"/>
        <end position="25"/>
    </location>
</feature>
<dbReference type="PANTHER" id="PTHR34512">
    <property type="entry name" value="CELL SURFACE PROTEIN"/>
    <property type="match status" value="1"/>
</dbReference>
<keyword evidence="2" id="KW-0732">Signal</keyword>
<feature type="compositionally biased region" description="Pro residues" evidence="1">
    <location>
        <begin position="101"/>
        <end position="110"/>
    </location>
</feature>
<dbReference type="SUPFAM" id="SSF50998">
    <property type="entry name" value="Quinoprotein alcohol dehydrogenase-like"/>
    <property type="match status" value="1"/>
</dbReference>
<dbReference type="InterPro" id="IPR015943">
    <property type="entry name" value="WD40/YVTN_repeat-like_dom_sf"/>
</dbReference>
<keyword evidence="5" id="KW-1185">Reference proteome</keyword>
<dbReference type="Gene3D" id="2.40.128.630">
    <property type="match status" value="1"/>
</dbReference>
<dbReference type="Proteomes" id="UP000318741">
    <property type="component" value="Chromosome"/>
</dbReference>
<dbReference type="InterPro" id="IPR002372">
    <property type="entry name" value="PQQ_rpt_dom"/>
</dbReference>
<feature type="domain" description="Pyrrolo-quinoline quinone repeat" evidence="3">
    <location>
        <begin position="141"/>
        <end position="255"/>
    </location>
</feature>